<comment type="subcellular location">
    <subcellularLocation>
        <location evidence="1">Cell membrane</location>
        <topology evidence="1">Multi-pass membrane protein</topology>
    </subcellularLocation>
</comment>
<name>A0ABR5NE76_BRECH</name>
<dbReference type="PANTHER" id="PTHR30086:SF6">
    <property type="entry name" value="AMINO ACID EFFLUX PROTEIN YCGF-RELATED"/>
    <property type="match status" value="1"/>
</dbReference>
<evidence type="ECO:0000256" key="1">
    <source>
        <dbReference type="ARBA" id="ARBA00004651"/>
    </source>
</evidence>
<proteinExistence type="predicted"/>
<organism evidence="7 8">
    <name type="scientific">Brevibacillus choshinensis</name>
    <dbReference type="NCBI Taxonomy" id="54911"/>
    <lineage>
        <taxon>Bacteria</taxon>
        <taxon>Bacillati</taxon>
        <taxon>Bacillota</taxon>
        <taxon>Bacilli</taxon>
        <taxon>Bacillales</taxon>
        <taxon>Paenibacillaceae</taxon>
        <taxon>Brevibacillus</taxon>
    </lineage>
</organism>
<keyword evidence="2" id="KW-1003">Cell membrane</keyword>
<feature type="transmembrane region" description="Helical" evidence="6">
    <location>
        <begin position="145"/>
        <end position="169"/>
    </location>
</feature>
<evidence type="ECO:0008006" key="9">
    <source>
        <dbReference type="Google" id="ProtNLM"/>
    </source>
</evidence>
<evidence type="ECO:0000256" key="4">
    <source>
        <dbReference type="ARBA" id="ARBA00022989"/>
    </source>
</evidence>
<feature type="transmembrane region" description="Helical" evidence="6">
    <location>
        <begin position="65"/>
        <end position="85"/>
    </location>
</feature>
<dbReference type="EMBL" id="LJJB01000007">
    <property type="protein sequence ID" value="KQL49851.1"/>
    <property type="molecule type" value="Genomic_DNA"/>
</dbReference>
<dbReference type="Pfam" id="PF01810">
    <property type="entry name" value="LysE"/>
    <property type="match status" value="1"/>
</dbReference>
<keyword evidence="3 6" id="KW-0812">Transmembrane</keyword>
<dbReference type="PANTHER" id="PTHR30086">
    <property type="entry name" value="ARGININE EXPORTER PROTEIN ARGO"/>
    <property type="match status" value="1"/>
</dbReference>
<evidence type="ECO:0000256" key="6">
    <source>
        <dbReference type="SAM" id="Phobius"/>
    </source>
</evidence>
<keyword evidence="4 6" id="KW-1133">Transmembrane helix</keyword>
<feature type="transmembrane region" description="Helical" evidence="6">
    <location>
        <begin position="181"/>
        <end position="202"/>
    </location>
</feature>
<protein>
    <recommendedName>
        <fullName evidence="9">Lysine transporter LysE</fullName>
    </recommendedName>
</protein>
<feature type="transmembrane region" description="Helical" evidence="6">
    <location>
        <begin position="38"/>
        <end position="59"/>
    </location>
</feature>
<feature type="transmembrane region" description="Helical" evidence="6">
    <location>
        <begin position="6"/>
        <end position="26"/>
    </location>
</feature>
<evidence type="ECO:0000256" key="3">
    <source>
        <dbReference type="ARBA" id="ARBA00022692"/>
    </source>
</evidence>
<accession>A0ABR5NE76</accession>
<evidence type="ECO:0000313" key="8">
    <source>
        <dbReference type="Proteomes" id="UP000051063"/>
    </source>
</evidence>
<keyword evidence="5 6" id="KW-0472">Membrane</keyword>
<dbReference type="InterPro" id="IPR001123">
    <property type="entry name" value="LeuE-type"/>
</dbReference>
<dbReference type="Proteomes" id="UP000051063">
    <property type="component" value="Unassembled WGS sequence"/>
</dbReference>
<sequence length="212" mass="23169">MELFIKYFVFGITLAISIGPVNIELIKRGLTRGFLPSWLVGIGGMTADFMILSIIYAGFGSYFTSPLVQLIFGCLGSMMLTYMGVQNTRKGMLVKNVSLEWRKSANEKKKRSFPTGFLLAIVNPLNLIFWAGIYSSLLTVTMENGIAPLSLLASIFIGIAVSNLMFALLSSMAKSYVKPSSLQIVSMVSGIVLIGYGVWMGYTTVSIQFHSA</sequence>
<comment type="caution">
    <text evidence="7">The sequence shown here is derived from an EMBL/GenBank/DDBJ whole genome shotgun (WGS) entry which is preliminary data.</text>
</comment>
<feature type="transmembrane region" description="Helical" evidence="6">
    <location>
        <begin position="112"/>
        <end position="133"/>
    </location>
</feature>
<reference evidence="7 8" key="1">
    <citation type="submission" date="2015-09" db="EMBL/GenBank/DDBJ databases">
        <title>Genome sequencing project for genomic taxonomy and phylogenomics of Bacillus-like bacteria.</title>
        <authorList>
            <person name="Liu B."/>
            <person name="Wang J."/>
            <person name="Zhu Y."/>
            <person name="Liu G."/>
            <person name="Chen Q."/>
            <person name="Chen Z."/>
            <person name="Lan J."/>
            <person name="Che J."/>
            <person name="Ge C."/>
            <person name="Shi H."/>
            <person name="Pan Z."/>
            <person name="Liu X."/>
        </authorList>
    </citation>
    <scope>NUCLEOTIDE SEQUENCE [LARGE SCALE GENOMIC DNA]</scope>
    <source>
        <strain evidence="7 8">DSM 8552</strain>
    </source>
</reference>
<evidence type="ECO:0000256" key="5">
    <source>
        <dbReference type="ARBA" id="ARBA00023136"/>
    </source>
</evidence>
<gene>
    <name evidence="7" type="ORF">AN963_09170</name>
</gene>
<keyword evidence="8" id="KW-1185">Reference proteome</keyword>
<dbReference type="RefSeq" id="WP_055744174.1">
    <property type="nucleotide sequence ID" value="NZ_LJJB01000007.1"/>
</dbReference>
<evidence type="ECO:0000313" key="7">
    <source>
        <dbReference type="EMBL" id="KQL49851.1"/>
    </source>
</evidence>
<evidence type="ECO:0000256" key="2">
    <source>
        <dbReference type="ARBA" id="ARBA00022475"/>
    </source>
</evidence>